<dbReference type="Proteomes" id="UP000295717">
    <property type="component" value="Unassembled WGS sequence"/>
</dbReference>
<keyword evidence="1" id="KW-0812">Transmembrane</keyword>
<proteinExistence type="predicted"/>
<reference evidence="2 3" key="1">
    <citation type="submission" date="2019-03" db="EMBL/GenBank/DDBJ databases">
        <title>Genomic Encyclopedia of Type Strains, Phase IV (KMG-IV): sequencing the most valuable type-strain genomes for metagenomic binning, comparative biology and taxonomic classification.</title>
        <authorList>
            <person name="Goeker M."/>
        </authorList>
    </citation>
    <scope>NUCLEOTIDE SEQUENCE [LARGE SCALE GENOMIC DNA]</scope>
    <source>
        <strain evidence="2 3">DSM 13587</strain>
    </source>
</reference>
<keyword evidence="3" id="KW-1185">Reference proteome</keyword>
<protein>
    <recommendedName>
        <fullName evidence="4">MotA/TolQ/ExbB proton channel family protein</fullName>
    </recommendedName>
</protein>
<evidence type="ECO:0008006" key="4">
    <source>
        <dbReference type="Google" id="ProtNLM"/>
    </source>
</evidence>
<keyword evidence="1" id="KW-1133">Transmembrane helix</keyword>
<dbReference type="AlphaFoldDB" id="A0A4R3N3H5"/>
<evidence type="ECO:0000313" key="2">
    <source>
        <dbReference type="EMBL" id="TCT21229.1"/>
    </source>
</evidence>
<keyword evidence="1" id="KW-0472">Membrane</keyword>
<comment type="caution">
    <text evidence="2">The sequence shown here is derived from an EMBL/GenBank/DDBJ whole genome shotgun (WGS) entry which is preliminary data.</text>
</comment>
<evidence type="ECO:0000313" key="3">
    <source>
        <dbReference type="Proteomes" id="UP000295717"/>
    </source>
</evidence>
<evidence type="ECO:0000256" key="1">
    <source>
        <dbReference type="SAM" id="Phobius"/>
    </source>
</evidence>
<gene>
    <name evidence="2" type="ORF">EDC35_10484</name>
</gene>
<feature type="transmembrane region" description="Helical" evidence="1">
    <location>
        <begin position="54"/>
        <end position="74"/>
    </location>
</feature>
<feature type="transmembrane region" description="Helical" evidence="1">
    <location>
        <begin position="20"/>
        <end position="42"/>
    </location>
</feature>
<dbReference type="EMBL" id="SMAO01000004">
    <property type="protein sequence ID" value="TCT21229.1"/>
    <property type="molecule type" value="Genomic_DNA"/>
</dbReference>
<feature type="transmembrane region" description="Helical" evidence="1">
    <location>
        <begin position="94"/>
        <end position="113"/>
    </location>
</feature>
<organism evidence="2 3">
    <name type="scientific">Thiobaca trueperi</name>
    <dbReference type="NCBI Taxonomy" id="127458"/>
    <lineage>
        <taxon>Bacteria</taxon>
        <taxon>Pseudomonadati</taxon>
        <taxon>Pseudomonadota</taxon>
        <taxon>Gammaproteobacteria</taxon>
        <taxon>Chromatiales</taxon>
        <taxon>Chromatiaceae</taxon>
        <taxon>Thiobaca</taxon>
    </lineage>
</organism>
<sequence length="364" mass="39953">MFESIAGGMFATLSHLDDANMVIGVFTFILLALFSSALVLILRNRAPTFYRSVPTLLTTFGILGTFLGISTGLLHFDVNDIEASIPMLLDGLKLAFVTSITGILLAVCLRLILVLSRDAAANADHQNPTSLANPGNLTALVQYQAQAAEAQLAAIQQLVQQVARLDDRLIQTLEHQHTQQLDAMRGFADQLSEMGSRQLITALESVIRDFNSNLGEQFGENFRRLDASVEKLLRWQDQYREHMESLGQQLDHATAGVAKSEASLQALTEQARQISCHVEDQASAIVGLRRESIELESLLGSIADLRDRAKEAFPAIDQRLKAMLESIENAVLSALSAQQRLGQYGMDGRYDDGIRHASPMRAHA</sequence>
<dbReference type="RefSeq" id="WP_243651563.1">
    <property type="nucleotide sequence ID" value="NZ_SMAO01000004.1"/>
</dbReference>
<name>A0A4R3N3H5_9GAMM</name>
<accession>A0A4R3N3H5</accession>